<dbReference type="CDD" id="cd14317">
    <property type="entry name" value="UBA_DHX57"/>
    <property type="match status" value="1"/>
</dbReference>
<evidence type="ECO:0000256" key="2">
    <source>
        <dbReference type="SAM" id="MobiDB-lite"/>
    </source>
</evidence>
<dbReference type="GO" id="GO:0008270">
    <property type="term" value="F:zinc ion binding"/>
    <property type="evidence" value="ECO:0007669"/>
    <property type="project" value="UniProtKB-KW"/>
</dbReference>
<dbReference type="InterPro" id="IPR042615">
    <property type="entry name" value="DHX57_UBA"/>
</dbReference>
<dbReference type="InParanoid" id="A7T394"/>
<reference evidence="6 7" key="1">
    <citation type="journal article" date="2007" name="Science">
        <title>Sea anemone genome reveals ancestral eumetazoan gene repertoire and genomic organization.</title>
        <authorList>
            <person name="Putnam N.H."/>
            <person name="Srivastava M."/>
            <person name="Hellsten U."/>
            <person name="Dirks B."/>
            <person name="Chapman J."/>
            <person name="Salamov A."/>
            <person name="Terry A."/>
            <person name="Shapiro H."/>
            <person name="Lindquist E."/>
            <person name="Kapitonov V.V."/>
            <person name="Jurka J."/>
            <person name="Genikhovich G."/>
            <person name="Grigoriev I.V."/>
            <person name="Lucas S.M."/>
            <person name="Steele R.E."/>
            <person name="Finnerty J.R."/>
            <person name="Technau U."/>
            <person name="Martindale M.Q."/>
            <person name="Rokhsar D.S."/>
        </authorList>
    </citation>
    <scope>NUCLEOTIDE SEQUENCE [LARGE SCALE GENOMIC DNA]</scope>
    <source>
        <strain evidence="7">CH2 X CH6</strain>
    </source>
</reference>
<dbReference type="InterPro" id="IPR000571">
    <property type="entry name" value="Znf_CCCH"/>
</dbReference>
<dbReference type="PhylomeDB" id="A7T394"/>
<dbReference type="eggNOG" id="KOG0920">
    <property type="taxonomic scope" value="Eukaryota"/>
</dbReference>
<name>A7T394_NEMVE</name>
<keyword evidence="1" id="KW-0862">Zinc</keyword>
<dbReference type="OMA" id="VETKANR"/>
<evidence type="ECO:0000256" key="1">
    <source>
        <dbReference type="PROSITE-ProRule" id="PRU00723"/>
    </source>
</evidence>
<dbReference type="AlphaFoldDB" id="A7T394"/>
<dbReference type="SUPFAM" id="SSF54495">
    <property type="entry name" value="UBC-like"/>
    <property type="match status" value="1"/>
</dbReference>
<dbReference type="CDD" id="cd23825">
    <property type="entry name" value="RWD_DHX57"/>
    <property type="match status" value="1"/>
</dbReference>
<feature type="domain" description="C3H1-type" evidence="4">
    <location>
        <begin position="363"/>
        <end position="390"/>
    </location>
</feature>
<accession>A7T394</accession>
<evidence type="ECO:0000313" key="6">
    <source>
        <dbReference type="EMBL" id="EDO29572.1"/>
    </source>
</evidence>
<feature type="zinc finger region" description="C3H1-type" evidence="1">
    <location>
        <begin position="363"/>
        <end position="390"/>
    </location>
</feature>
<feature type="compositionally biased region" description="Basic and acidic residues" evidence="2">
    <location>
        <begin position="514"/>
        <end position="535"/>
    </location>
</feature>
<dbReference type="EMBL" id="DS470442">
    <property type="protein sequence ID" value="EDO29572.1"/>
    <property type="molecule type" value="Genomic_DNA"/>
</dbReference>
<dbReference type="PROSITE" id="PS50103">
    <property type="entry name" value="ZF_C3H1"/>
    <property type="match status" value="1"/>
</dbReference>
<dbReference type="InterPro" id="IPR016135">
    <property type="entry name" value="UBQ-conjugating_enzyme/RWD"/>
</dbReference>
<feature type="compositionally biased region" description="Polar residues" evidence="2">
    <location>
        <begin position="64"/>
        <end position="80"/>
    </location>
</feature>
<evidence type="ECO:0000313" key="7">
    <source>
        <dbReference type="Proteomes" id="UP000001593"/>
    </source>
</evidence>
<evidence type="ECO:0000259" key="4">
    <source>
        <dbReference type="PROSITE" id="PS50103"/>
    </source>
</evidence>
<protein>
    <recommendedName>
        <fullName evidence="8">C3H1-type domain-containing protein</fullName>
    </recommendedName>
</protein>
<dbReference type="InterPro" id="IPR006575">
    <property type="entry name" value="RWD_dom"/>
</dbReference>
<dbReference type="SUPFAM" id="SSF46934">
    <property type="entry name" value="UBA-like"/>
    <property type="match status" value="1"/>
</dbReference>
<feature type="compositionally biased region" description="Basic and acidic residues" evidence="2">
    <location>
        <begin position="100"/>
        <end position="118"/>
    </location>
</feature>
<feature type="domain" description="RWD" evidence="5">
    <location>
        <begin position="311"/>
        <end position="479"/>
    </location>
</feature>
<feature type="region of interest" description="Disordered" evidence="2">
    <location>
        <begin position="504"/>
        <end position="535"/>
    </location>
</feature>
<keyword evidence="1" id="KW-0479">Metal-binding</keyword>
<dbReference type="InterPro" id="IPR015940">
    <property type="entry name" value="UBA"/>
</dbReference>
<feature type="region of interest" description="Disordered" evidence="2">
    <location>
        <begin position="1"/>
        <end position="118"/>
    </location>
</feature>
<feature type="compositionally biased region" description="Polar residues" evidence="2">
    <location>
        <begin position="42"/>
        <end position="56"/>
    </location>
</feature>
<feature type="domain" description="UBA" evidence="3">
    <location>
        <begin position="236"/>
        <end position="283"/>
    </location>
</feature>
<sequence>MSKAPRSNYRPNRGGGKFNKPNEKPDNTDPTDSSVKPRVKGNQATGNSDKPQTGTKNGRDRAKNTGSANQGKGNRSSGDTKSGARVETKANRSVGASRFGGKDGIKAPIRPDSRDRKGEQVNIIRQLESLQGPSSSEPINAGLDFNVIDEMPKKAIYAKGGRQRSQAPVQNLHMTEQNQDMIHDMLKDLQIEPVSDALDDIDFDELERDEEYWGSIGDQRLQIQDVLTFAGFDGAKTDENFTDGNPYALRKLLQSGFEKQRCIDALKKYDDDVGAALEALLVGACKLENIGKVNPEFTPELYEEAKFQRGEELVAIQSIYEDTFTEAIPDRLWIIKLSMPFIEELYTPKPKKNPRTEKEKKPTPNKNICRFYLKGNCRYGYLCKKSHAVEEVEEEKDDRHLQTDIKAMIFNLEVRFPEGSIYPFEPPIITLYTTHEFVPPHVSLNITLRLSNEAMELTKSGLPVLFSLISLLEDKDELMKYIERPPSEYSRSEESVRTLWVAQPGLQDAEGGGDDNRVDMTPKERRQKKDISVDEKETLNRKLKLQFAKQK</sequence>
<dbReference type="InterPro" id="IPR009060">
    <property type="entry name" value="UBA-like_sf"/>
</dbReference>
<dbReference type="Pfam" id="PF05773">
    <property type="entry name" value="RWD"/>
    <property type="match status" value="1"/>
</dbReference>
<evidence type="ECO:0008006" key="8">
    <source>
        <dbReference type="Google" id="ProtNLM"/>
    </source>
</evidence>
<dbReference type="Gene3D" id="3.10.110.10">
    <property type="entry name" value="Ubiquitin Conjugating Enzyme"/>
    <property type="match status" value="1"/>
</dbReference>
<dbReference type="KEGG" id="nve:5500178"/>
<dbReference type="HOGENOM" id="CLU_494865_0_0_1"/>
<evidence type="ECO:0000259" key="5">
    <source>
        <dbReference type="PROSITE" id="PS50908"/>
    </source>
</evidence>
<proteinExistence type="predicted"/>
<dbReference type="PROSITE" id="PS50908">
    <property type="entry name" value="RWD"/>
    <property type="match status" value="1"/>
</dbReference>
<dbReference type="SMART" id="SM00356">
    <property type="entry name" value="ZnF_C3H1"/>
    <property type="match status" value="1"/>
</dbReference>
<keyword evidence="7" id="KW-1185">Reference proteome</keyword>
<dbReference type="Proteomes" id="UP000001593">
    <property type="component" value="Unassembled WGS sequence"/>
</dbReference>
<dbReference type="STRING" id="45351.A7T394"/>
<organism evidence="6 7">
    <name type="scientific">Nematostella vectensis</name>
    <name type="common">Starlet sea anemone</name>
    <dbReference type="NCBI Taxonomy" id="45351"/>
    <lineage>
        <taxon>Eukaryota</taxon>
        <taxon>Metazoa</taxon>
        <taxon>Cnidaria</taxon>
        <taxon>Anthozoa</taxon>
        <taxon>Hexacorallia</taxon>
        <taxon>Actiniaria</taxon>
        <taxon>Edwardsiidae</taxon>
        <taxon>Nematostella</taxon>
    </lineage>
</organism>
<keyword evidence="1" id="KW-0863">Zinc-finger</keyword>
<dbReference type="PROSITE" id="PS50030">
    <property type="entry name" value="UBA"/>
    <property type="match status" value="1"/>
</dbReference>
<feature type="non-terminal residue" evidence="6">
    <location>
        <position position="551"/>
    </location>
</feature>
<evidence type="ECO:0000259" key="3">
    <source>
        <dbReference type="PROSITE" id="PS50030"/>
    </source>
</evidence>
<gene>
    <name evidence="6" type="ORF">NEMVEDRAFT_v1g221722</name>
</gene>